<keyword evidence="3" id="KW-0812">Transmembrane</keyword>
<feature type="region of interest" description="Disordered" evidence="13">
    <location>
        <begin position="419"/>
        <end position="449"/>
    </location>
</feature>
<feature type="region of interest" description="Disordered" evidence="13">
    <location>
        <begin position="509"/>
        <end position="532"/>
    </location>
</feature>
<keyword evidence="10" id="KW-0472">Membrane</keyword>
<feature type="domain" description="BCS1 N-terminal" evidence="15">
    <location>
        <begin position="25"/>
        <end position="216"/>
    </location>
</feature>
<dbReference type="SMART" id="SM01024">
    <property type="entry name" value="BCS1_N"/>
    <property type="match status" value="1"/>
</dbReference>
<dbReference type="SMART" id="SM00382">
    <property type="entry name" value="AAA"/>
    <property type="match status" value="1"/>
</dbReference>
<dbReference type="GO" id="GO:0005743">
    <property type="term" value="C:mitochondrial inner membrane"/>
    <property type="evidence" value="ECO:0007669"/>
    <property type="project" value="UniProtKB-SubCell"/>
</dbReference>
<dbReference type="GO" id="GO:0016887">
    <property type="term" value="F:ATP hydrolysis activity"/>
    <property type="evidence" value="ECO:0007669"/>
    <property type="project" value="InterPro"/>
</dbReference>
<feature type="domain" description="AAA+ ATPase" evidence="14">
    <location>
        <begin position="247"/>
        <end position="393"/>
    </location>
</feature>
<feature type="compositionally biased region" description="Low complexity" evidence="13">
    <location>
        <begin position="419"/>
        <end position="428"/>
    </location>
</feature>
<dbReference type="Pfam" id="PF25426">
    <property type="entry name" value="AAA_lid_BCS1"/>
    <property type="match status" value="1"/>
</dbReference>
<dbReference type="PANTHER" id="PTHR23070">
    <property type="entry name" value="BCS1 AAA-TYPE ATPASE"/>
    <property type="match status" value="1"/>
</dbReference>
<comment type="similarity">
    <text evidence="2">Belongs to the AAA ATPase family. BCS1 subfamily.</text>
</comment>
<evidence type="ECO:0000313" key="17">
    <source>
        <dbReference type="Proteomes" id="UP000799118"/>
    </source>
</evidence>
<dbReference type="Pfam" id="PF08740">
    <property type="entry name" value="BCS1_N"/>
    <property type="match status" value="1"/>
</dbReference>
<keyword evidence="4 12" id="KW-0547">Nucleotide-binding</keyword>
<evidence type="ECO:0000256" key="11">
    <source>
        <dbReference type="ARBA" id="ARBA00048778"/>
    </source>
</evidence>
<dbReference type="InterPro" id="IPR003960">
    <property type="entry name" value="ATPase_AAA_CS"/>
</dbReference>
<evidence type="ECO:0000256" key="10">
    <source>
        <dbReference type="ARBA" id="ARBA00023136"/>
    </source>
</evidence>
<keyword evidence="7 12" id="KW-0067">ATP-binding</keyword>
<dbReference type="Pfam" id="PF00004">
    <property type="entry name" value="AAA"/>
    <property type="match status" value="1"/>
</dbReference>
<evidence type="ECO:0000256" key="12">
    <source>
        <dbReference type="RuleBase" id="RU003651"/>
    </source>
</evidence>
<evidence type="ECO:0000256" key="3">
    <source>
        <dbReference type="ARBA" id="ARBA00022692"/>
    </source>
</evidence>
<dbReference type="InterPro" id="IPR014851">
    <property type="entry name" value="BCS1_N"/>
</dbReference>
<keyword evidence="8" id="KW-1133">Transmembrane helix</keyword>
<feature type="region of interest" description="Disordered" evidence="13">
    <location>
        <begin position="86"/>
        <end position="108"/>
    </location>
</feature>
<dbReference type="GO" id="GO:0005524">
    <property type="term" value="F:ATP binding"/>
    <property type="evidence" value="ECO:0007669"/>
    <property type="project" value="UniProtKB-KW"/>
</dbReference>
<comment type="subcellular location">
    <subcellularLocation>
        <location evidence="1">Mitochondrion inner membrane</location>
        <topology evidence="1">Single-pass membrane protein</topology>
    </subcellularLocation>
</comment>
<evidence type="ECO:0000256" key="7">
    <source>
        <dbReference type="ARBA" id="ARBA00022840"/>
    </source>
</evidence>
<evidence type="ECO:0000313" key="16">
    <source>
        <dbReference type="EMBL" id="KAE9405383.1"/>
    </source>
</evidence>
<evidence type="ECO:0000256" key="5">
    <source>
        <dbReference type="ARBA" id="ARBA00022792"/>
    </source>
</evidence>
<dbReference type="InterPro" id="IPR003959">
    <property type="entry name" value="ATPase_AAA_core"/>
</dbReference>
<gene>
    <name evidence="16" type="ORF">BT96DRAFT_812272</name>
</gene>
<evidence type="ECO:0000256" key="8">
    <source>
        <dbReference type="ARBA" id="ARBA00022989"/>
    </source>
</evidence>
<sequence length="546" mass="60903">MNALKNVLSPLAMNTGAIQDTLKLVVIGGTVETARRASMSAWSGFIDSFFLTAHFSQEDYPYDWLMHWLSKQPAWGRSREFEITTRSGGRHGLTQSTTGDLDEEEEEQGIDDELIHGRRKRKVAFLPSVDTTHTIYYRGHWLRITRSKKYPDYGASGSLKISVVARNNDILKKLVLEAKREYEKDAEHRVHIFMADTTYGCWRWNGARQKRPMSSIVLQPGVKDMLLADCKDFLCSEDWYAERGIPFRRGYLLHGVPGSGKTSLIHSLAGELGLDIYVVSLSSKGMSDNTLTTLMGNVPSRCILLLEDLDAAFTRSVSRDSSSTGAPKEATASTTPAAETNDGSTLSLSGLLNSLDGVAAAEGRLLFATTNHIERLDPALSRPGRMDVWVNFTHATKWQAEGIFKCFFPFVPANSVSPSQSASSSSSSLDTVTDASQKNLPGSKRKSTHAIPLLTEEEISTLAKAFADAIPEDELSVAALQGYLLKNKTRPRESVEEVAEWVIQERETREKLKKEKAEKEAKEKKEAEEKEKKEVRIVDLYFLKRR</sequence>
<evidence type="ECO:0000256" key="4">
    <source>
        <dbReference type="ARBA" id="ARBA00022741"/>
    </source>
</evidence>
<evidence type="ECO:0000256" key="13">
    <source>
        <dbReference type="SAM" id="MobiDB-lite"/>
    </source>
</evidence>
<dbReference type="InterPro" id="IPR050747">
    <property type="entry name" value="Mitochondrial_chaperone_BCS1"/>
</dbReference>
<keyword evidence="6 16" id="KW-0378">Hydrolase</keyword>
<accession>A0A6A4I656</accession>
<evidence type="ECO:0000256" key="1">
    <source>
        <dbReference type="ARBA" id="ARBA00004434"/>
    </source>
</evidence>
<feature type="compositionally biased region" description="Polar residues" evidence="13">
    <location>
        <begin position="429"/>
        <end position="440"/>
    </location>
</feature>
<dbReference type="InterPro" id="IPR057495">
    <property type="entry name" value="AAA_lid_BCS1"/>
</dbReference>
<evidence type="ECO:0000259" key="15">
    <source>
        <dbReference type="SMART" id="SM01024"/>
    </source>
</evidence>
<dbReference type="AlphaFoldDB" id="A0A6A4I656"/>
<dbReference type="EMBL" id="ML769409">
    <property type="protein sequence ID" value="KAE9405383.1"/>
    <property type="molecule type" value="Genomic_DNA"/>
</dbReference>
<keyword evidence="9" id="KW-0496">Mitochondrion</keyword>
<dbReference type="OrthoDB" id="10251412at2759"/>
<keyword evidence="5" id="KW-0999">Mitochondrion inner membrane</keyword>
<proteinExistence type="inferred from homology"/>
<dbReference type="PROSITE" id="PS00674">
    <property type="entry name" value="AAA"/>
    <property type="match status" value="1"/>
</dbReference>
<dbReference type="InterPro" id="IPR027417">
    <property type="entry name" value="P-loop_NTPase"/>
</dbReference>
<reference evidence="16" key="1">
    <citation type="journal article" date="2019" name="Environ. Microbiol.">
        <title>Fungal ecological strategies reflected in gene transcription - a case study of two litter decomposers.</title>
        <authorList>
            <person name="Barbi F."/>
            <person name="Kohler A."/>
            <person name="Barry K."/>
            <person name="Baskaran P."/>
            <person name="Daum C."/>
            <person name="Fauchery L."/>
            <person name="Ihrmark K."/>
            <person name="Kuo A."/>
            <person name="LaButti K."/>
            <person name="Lipzen A."/>
            <person name="Morin E."/>
            <person name="Grigoriev I.V."/>
            <person name="Henrissat B."/>
            <person name="Lindahl B."/>
            <person name="Martin F."/>
        </authorList>
    </citation>
    <scope>NUCLEOTIDE SEQUENCE</scope>
    <source>
        <strain evidence="16">JB14</strain>
    </source>
</reference>
<dbReference type="Proteomes" id="UP000799118">
    <property type="component" value="Unassembled WGS sequence"/>
</dbReference>
<keyword evidence="17" id="KW-1185">Reference proteome</keyword>
<evidence type="ECO:0000256" key="6">
    <source>
        <dbReference type="ARBA" id="ARBA00022801"/>
    </source>
</evidence>
<comment type="catalytic activity">
    <reaction evidence="11">
        <text>ATP + H2O = ADP + phosphate + H(+)</text>
        <dbReference type="Rhea" id="RHEA:13065"/>
        <dbReference type="ChEBI" id="CHEBI:15377"/>
        <dbReference type="ChEBI" id="CHEBI:15378"/>
        <dbReference type="ChEBI" id="CHEBI:30616"/>
        <dbReference type="ChEBI" id="CHEBI:43474"/>
        <dbReference type="ChEBI" id="CHEBI:456216"/>
    </reaction>
    <physiologicalReaction direction="left-to-right" evidence="11">
        <dbReference type="Rhea" id="RHEA:13066"/>
    </physiologicalReaction>
</comment>
<dbReference type="InterPro" id="IPR003593">
    <property type="entry name" value="AAA+_ATPase"/>
</dbReference>
<dbReference type="SUPFAM" id="SSF52540">
    <property type="entry name" value="P-loop containing nucleoside triphosphate hydrolases"/>
    <property type="match status" value="1"/>
</dbReference>
<dbReference type="Gene3D" id="3.40.50.300">
    <property type="entry name" value="P-loop containing nucleotide triphosphate hydrolases"/>
    <property type="match status" value="1"/>
</dbReference>
<evidence type="ECO:0000256" key="2">
    <source>
        <dbReference type="ARBA" id="ARBA00007448"/>
    </source>
</evidence>
<name>A0A6A4I656_9AGAR</name>
<feature type="region of interest" description="Disordered" evidence="13">
    <location>
        <begin position="318"/>
        <end position="343"/>
    </location>
</feature>
<protein>
    <submittedName>
        <fullName evidence="16">P-loop containing nucleoside triphosphate hydrolase protein</fullName>
    </submittedName>
</protein>
<evidence type="ECO:0000259" key="14">
    <source>
        <dbReference type="SMART" id="SM00382"/>
    </source>
</evidence>
<organism evidence="16 17">
    <name type="scientific">Gymnopus androsaceus JB14</name>
    <dbReference type="NCBI Taxonomy" id="1447944"/>
    <lineage>
        <taxon>Eukaryota</taxon>
        <taxon>Fungi</taxon>
        <taxon>Dikarya</taxon>
        <taxon>Basidiomycota</taxon>
        <taxon>Agaricomycotina</taxon>
        <taxon>Agaricomycetes</taxon>
        <taxon>Agaricomycetidae</taxon>
        <taxon>Agaricales</taxon>
        <taxon>Marasmiineae</taxon>
        <taxon>Omphalotaceae</taxon>
        <taxon>Gymnopus</taxon>
    </lineage>
</organism>
<feature type="compositionally biased region" description="Low complexity" evidence="13">
    <location>
        <begin position="326"/>
        <end position="343"/>
    </location>
</feature>
<evidence type="ECO:0000256" key="9">
    <source>
        <dbReference type="ARBA" id="ARBA00023128"/>
    </source>
</evidence>